<sequence length="126" mass="13973">MLTGIACPYPYSPDPASLVLAPVHAVPRVAYLISDRIYHRLLSTRWIYLGINGSASASPTMIFFPSPLSLSAESGVGVLIYHRRPLPPPDVPRSPPTIRRSSYSRCSGAPCRRVRVRVKFLTRWGI</sequence>
<protein>
    <submittedName>
        <fullName evidence="1">Uncharacterized protein</fullName>
    </submittedName>
</protein>
<comment type="caution">
    <text evidence="1">The sequence shown here is derived from an EMBL/GenBank/DDBJ whole genome shotgun (WGS) entry which is preliminary data.</text>
</comment>
<organism evidence="1 2">
    <name type="scientific">Zizania palustris</name>
    <name type="common">Northern wild rice</name>
    <dbReference type="NCBI Taxonomy" id="103762"/>
    <lineage>
        <taxon>Eukaryota</taxon>
        <taxon>Viridiplantae</taxon>
        <taxon>Streptophyta</taxon>
        <taxon>Embryophyta</taxon>
        <taxon>Tracheophyta</taxon>
        <taxon>Spermatophyta</taxon>
        <taxon>Magnoliopsida</taxon>
        <taxon>Liliopsida</taxon>
        <taxon>Poales</taxon>
        <taxon>Poaceae</taxon>
        <taxon>BOP clade</taxon>
        <taxon>Oryzoideae</taxon>
        <taxon>Oryzeae</taxon>
        <taxon>Zizaniinae</taxon>
        <taxon>Zizania</taxon>
    </lineage>
</organism>
<evidence type="ECO:0000313" key="2">
    <source>
        <dbReference type="Proteomes" id="UP000729402"/>
    </source>
</evidence>
<reference evidence="1" key="2">
    <citation type="submission" date="2021-02" db="EMBL/GenBank/DDBJ databases">
        <authorList>
            <person name="Kimball J.A."/>
            <person name="Haas M.W."/>
            <person name="Macchietto M."/>
            <person name="Kono T."/>
            <person name="Duquette J."/>
            <person name="Shao M."/>
        </authorList>
    </citation>
    <scope>NUCLEOTIDE SEQUENCE</scope>
    <source>
        <tissue evidence="1">Fresh leaf tissue</tissue>
    </source>
</reference>
<dbReference type="EMBL" id="JAAALK010000285">
    <property type="protein sequence ID" value="KAG8065196.1"/>
    <property type="molecule type" value="Genomic_DNA"/>
</dbReference>
<dbReference type="Proteomes" id="UP000729402">
    <property type="component" value="Unassembled WGS sequence"/>
</dbReference>
<reference evidence="1" key="1">
    <citation type="journal article" date="2021" name="bioRxiv">
        <title>Whole Genome Assembly and Annotation of Northern Wild Rice, Zizania palustris L., Supports a Whole Genome Duplication in the Zizania Genus.</title>
        <authorList>
            <person name="Haas M."/>
            <person name="Kono T."/>
            <person name="Macchietto M."/>
            <person name="Millas R."/>
            <person name="McGilp L."/>
            <person name="Shao M."/>
            <person name="Duquette J."/>
            <person name="Hirsch C.N."/>
            <person name="Kimball J."/>
        </authorList>
    </citation>
    <scope>NUCLEOTIDE SEQUENCE</scope>
    <source>
        <tissue evidence="1">Fresh leaf tissue</tissue>
    </source>
</reference>
<dbReference type="AlphaFoldDB" id="A0A8J5T0F8"/>
<gene>
    <name evidence="1" type="ORF">GUJ93_ZPchr0004g40108</name>
</gene>
<evidence type="ECO:0000313" key="1">
    <source>
        <dbReference type="EMBL" id="KAG8065196.1"/>
    </source>
</evidence>
<keyword evidence="2" id="KW-1185">Reference proteome</keyword>
<accession>A0A8J5T0F8</accession>
<name>A0A8J5T0F8_ZIZPA</name>
<proteinExistence type="predicted"/>